<dbReference type="GO" id="GO:0004515">
    <property type="term" value="F:nicotinate-nucleotide adenylyltransferase activity"/>
    <property type="evidence" value="ECO:0007669"/>
    <property type="project" value="UniProtKB-UniRule"/>
</dbReference>
<dbReference type="InterPro" id="IPR005248">
    <property type="entry name" value="NadD/NMNAT"/>
</dbReference>
<protein>
    <recommendedName>
        <fullName evidence="10">Probable nicotinate-nucleotide adenylyltransferase</fullName>
        <ecNumber evidence="10">2.7.7.18</ecNumber>
    </recommendedName>
    <alternativeName>
        <fullName evidence="10">Deamido-NAD(+) diphosphorylase</fullName>
    </alternativeName>
    <alternativeName>
        <fullName evidence="10">Deamido-NAD(+) pyrophosphorylase</fullName>
    </alternativeName>
    <alternativeName>
        <fullName evidence="10">Nicotinate mononucleotide adenylyltransferase</fullName>
        <shortName evidence="10">NaMN adenylyltransferase</shortName>
    </alternativeName>
</protein>
<dbReference type="EC" id="2.7.7.18" evidence="10"/>
<dbReference type="AlphaFoldDB" id="A0A2N6UL63"/>
<gene>
    <name evidence="10 12" type="primary">nadD</name>
    <name evidence="12" type="ORF">CJ192_02230</name>
</gene>
<dbReference type="GeneID" id="84577996"/>
<reference evidence="12 13" key="1">
    <citation type="submission" date="2017-09" db="EMBL/GenBank/DDBJ databases">
        <title>Bacterial strain isolated from the female urinary microbiota.</title>
        <authorList>
            <person name="Thomas-White K."/>
            <person name="Kumar N."/>
            <person name="Forster S."/>
            <person name="Putonti C."/>
            <person name="Lawley T."/>
            <person name="Wolfe A.J."/>
        </authorList>
    </citation>
    <scope>NUCLEOTIDE SEQUENCE [LARGE SCALE GENOMIC DNA]</scope>
    <source>
        <strain evidence="12 13">UMB0204</strain>
    </source>
</reference>
<dbReference type="HAMAP" id="MF_00244">
    <property type="entry name" value="NaMN_adenylyltr"/>
    <property type="match status" value="1"/>
</dbReference>
<comment type="pathway">
    <text evidence="2 10">Cofactor biosynthesis; NAD(+) biosynthesis; deamido-NAD(+) from nicotinate D-ribonucleotide: step 1/1.</text>
</comment>
<dbReference type="UniPathway" id="UPA00253">
    <property type="reaction ID" value="UER00332"/>
</dbReference>
<evidence type="ECO:0000256" key="1">
    <source>
        <dbReference type="ARBA" id="ARBA00002324"/>
    </source>
</evidence>
<dbReference type="CDD" id="cd02165">
    <property type="entry name" value="NMNAT"/>
    <property type="match status" value="1"/>
</dbReference>
<dbReference type="Pfam" id="PF01467">
    <property type="entry name" value="CTP_transf_like"/>
    <property type="match status" value="1"/>
</dbReference>
<dbReference type="InterPro" id="IPR014729">
    <property type="entry name" value="Rossmann-like_a/b/a_fold"/>
</dbReference>
<dbReference type="EMBL" id="PNHP01000001">
    <property type="protein sequence ID" value="PMC82571.1"/>
    <property type="molecule type" value="Genomic_DNA"/>
</dbReference>
<evidence type="ECO:0000256" key="8">
    <source>
        <dbReference type="ARBA" id="ARBA00023027"/>
    </source>
</evidence>
<accession>A0A2N6UL63</accession>
<comment type="function">
    <text evidence="1 10">Catalyzes the reversible adenylation of nicotinate mononucleotide (NaMN) to nicotinic acid adenine dinucleotide (NaAD).</text>
</comment>
<keyword evidence="8 10" id="KW-0520">NAD</keyword>
<comment type="caution">
    <text evidence="12">The sequence shown here is derived from an EMBL/GenBank/DDBJ whole genome shotgun (WGS) entry which is preliminary data.</text>
</comment>
<organism evidence="12 13">
    <name type="scientific">Anaerococcus hydrogenalis</name>
    <dbReference type="NCBI Taxonomy" id="33029"/>
    <lineage>
        <taxon>Bacteria</taxon>
        <taxon>Bacillati</taxon>
        <taxon>Bacillota</taxon>
        <taxon>Tissierellia</taxon>
        <taxon>Tissierellales</taxon>
        <taxon>Peptoniphilaceae</taxon>
        <taxon>Anaerococcus</taxon>
    </lineage>
</organism>
<evidence type="ECO:0000256" key="6">
    <source>
        <dbReference type="ARBA" id="ARBA00022741"/>
    </source>
</evidence>
<evidence type="ECO:0000313" key="13">
    <source>
        <dbReference type="Proteomes" id="UP000235658"/>
    </source>
</evidence>
<sequence>MKIGLFGGTFDPIHIGHLIIMENVINAMNLDKIYILPNSNPPHKLQNKKTDIKIRLKMVREAIKDNHKIEINDYDYRNNSIHYTYLTIDYFKKTYPDDEFYFIIGEDSFLDIQKWKNYKQILKENLIVFKRYSEINSSLLSEINEIKKYNKNIYLIDNMALDISSTLIRSLVKDKKSIKYLVNDKVIEIINRENLYV</sequence>
<dbReference type="NCBIfam" id="NF000840">
    <property type="entry name" value="PRK00071.1-3"/>
    <property type="match status" value="1"/>
</dbReference>
<dbReference type="PANTHER" id="PTHR39321">
    <property type="entry name" value="NICOTINATE-NUCLEOTIDE ADENYLYLTRANSFERASE-RELATED"/>
    <property type="match status" value="1"/>
</dbReference>
<keyword evidence="3 10" id="KW-0662">Pyridine nucleotide biosynthesis</keyword>
<evidence type="ECO:0000259" key="11">
    <source>
        <dbReference type="Pfam" id="PF01467"/>
    </source>
</evidence>
<feature type="domain" description="Cytidyltransferase-like" evidence="11">
    <location>
        <begin position="5"/>
        <end position="169"/>
    </location>
</feature>
<keyword evidence="7 10" id="KW-0067">ATP-binding</keyword>
<dbReference type="GO" id="GO:0005524">
    <property type="term" value="F:ATP binding"/>
    <property type="evidence" value="ECO:0007669"/>
    <property type="project" value="UniProtKB-KW"/>
</dbReference>
<evidence type="ECO:0000313" key="12">
    <source>
        <dbReference type="EMBL" id="PMC82571.1"/>
    </source>
</evidence>
<comment type="catalytic activity">
    <reaction evidence="9 10">
        <text>nicotinate beta-D-ribonucleotide + ATP + H(+) = deamido-NAD(+) + diphosphate</text>
        <dbReference type="Rhea" id="RHEA:22860"/>
        <dbReference type="ChEBI" id="CHEBI:15378"/>
        <dbReference type="ChEBI" id="CHEBI:30616"/>
        <dbReference type="ChEBI" id="CHEBI:33019"/>
        <dbReference type="ChEBI" id="CHEBI:57502"/>
        <dbReference type="ChEBI" id="CHEBI:58437"/>
        <dbReference type="EC" id="2.7.7.18"/>
    </reaction>
</comment>
<proteinExistence type="inferred from homology"/>
<dbReference type="Proteomes" id="UP000235658">
    <property type="component" value="Unassembled WGS sequence"/>
</dbReference>
<dbReference type="PANTHER" id="PTHR39321:SF3">
    <property type="entry name" value="PHOSPHOPANTETHEINE ADENYLYLTRANSFERASE"/>
    <property type="match status" value="1"/>
</dbReference>
<evidence type="ECO:0000256" key="2">
    <source>
        <dbReference type="ARBA" id="ARBA00005019"/>
    </source>
</evidence>
<comment type="similarity">
    <text evidence="10">Belongs to the NadD family.</text>
</comment>
<dbReference type="Gene3D" id="3.40.50.620">
    <property type="entry name" value="HUPs"/>
    <property type="match status" value="1"/>
</dbReference>
<dbReference type="RefSeq" id="WP_102197602.1">
    <property type="nucleotide sequence ID" value="NZ_CAUPDS010000001.1"/>
</dbReference>
<dbReference type="NCBIfam" id="TIGR00482">
    <property type="entry name" value="nicotinate (nicotinamide) nucleotide adenylyltransferase"/>
    <property type="match status" value="1"/>
</dbReference>
<evidence type="ECO:0000256" key="4">
    <source>
        <dbReference type="ARBA" id="ARBA00022679"/>
    </source>
</evidence>
<evidence type="ECO:0000256" key="3">
    <source>
        <dbReference type="ARBA" id="ARBA00022642"/>
    </source>
</evidence>
<dbReference type="InterPro" id="IPR004821">
    <property type="entry name" value="Cyt_trans-like"/>
</dbReference>
<evidence type="ECO:0000256" key="9">
    <source>
        <dbReference type="ARBA" id="ARBA00048721"/>
    </source>
</evidence>
<keyword evidence="4 10" id="KW-0808">Transferase</keyword>
<keyword evidence="6 10" id="KW-0547">Nucleotide-binding</keyword>
<evidence type="ECO:0000256" key="5">
    <source>
        <dbReference type="ARBA" id="ARBA00022695"/>
    </source>
</evidence>
<evidence type="ECO:0000256" key="7">
    <source>
        <dbReference type="ARBA" id="ARBA00022840"/>
    </source>
</evidence>
<name>A0A2N6UL63_9FIRM</name>
<evidence type="ECO:0000256" key="10">
    <source>
        <dbReference type="HAMAP-Rule" id="MF_00244"/>
    </source>
</evidence>
<dbReference type="GO" id="GO:0009435">
    <property type="term" value="P:NAD+ biosynthetic process"/>
    <property type="evidence" value="ECO:0007669"/>
    <property type="project" value="UniProtKB-UniRule"/>
</dbReference>
<keyword evidence="5 10" id="KW-0548">Nucleotidyltransferase</keyword>
<dbReference type="NCBIfam" id="TIGR00125">
    <property type="entry name" value="cyt_tran_rel"/>
    <property type="match status" value="1"/>
</dbReference>
<dbReference type="SUPFAM" id="SSF52374">
    <property type="entry name" value="Nucleotidylyl transferase"/>
    <property type="match status" value="1"/>
</dbReference>